<organism evidence="2 3">
    <name type="scientific">Myotis davidii</name>
    <name type="common">David's myotis</name>
    <dbReference type="NCBI Taxonomy" id="225400"/>
    <lineage>
        <taxon>Eukaryota</taxon>
        <taxon>Metazoa</taxon>
        <taxon>Chordata</taxon>
        <taxon>Craniata</taxon>
        <taxon>Vertebrata</taxon>
        <taxon>Euteleostomi</taxon>
        <taxon>Mammalia</taxon>
        <taxon>Eutheria</taxon>
        <taxon>Laurasiatheria</taxon>
        <taxon>Chiroptera</taxon>
        <taxon>Yangochiroptera</taxon>
        <taxon>Vespertilionidae</taxon>
        <taxon>Myotis</taxon>
    </lineage>
</organism>
<name>L5M7L4_MYODS</name>
<dbReference type="eggNOG" id="ENOG502S55T">
    <property type="taxonomic scope" value="Eukaryota"/>
</dbReference>
<dbReference type="Proteomes" id="UP000010556">
    <property type="component" value="Unassembled WGS sequence"/>
</dbReference>
<gene>
    <name evidence="2" type="ORF">MDA_GLEAN10023743</name>
</gene>
<proteinExistence type="predicted"/>
<feature type="compositionally biased region" description="Basic and acidic residues" evidence="1">
    <location>
        <begin position="98"/>
        <end position="107"/>
    </location>
</feature>
<keyword evidence="3" id="KW-1185">Reference proteome</keyword>
<reference evidence="3" key="1">
    <citation type="journal article" date="2013" name="Science">
        <title>Comparative analysis of bat genomes provides insight into the evolution of flight and immunity.</title>
        <authorList>
            <person name="Zhang G."/>
            <person name="Cowled C."/>
            <person name="Shi Z."/>
            <person name="Huang Z."/>
            <person name="Bishop-Lilly K.A."/>
            <person name="Fang X."/>
            <person name="Wynne J.W."/>
            <person name="Xiong Z."/>
            <person name="Baker M.L."/>
            <person name="Zhao W."/>
            <person name="Tachedjian M."/>
            <person name="Zhu Y."/>
            <person name="Zhou P."/>
            <person name="Jiang X."/>
            <person name="Ng J."/>
            <person name="Yang L."/>
            <person name="Wu L."/>
            <person name="Xiao J."/>
            <person name="Feng Y."/>
            <person name="Chen Y."/>
            <person name="Sun X."/>
            <person name="Zhang Y."/>
            <person name="Marsh G.A."/>
            <person name="Crameri G."/>
            <person name="Broder C.C."/>
            <person name="Frey K.G."/>
            <person name="Wang L.F."/>
            <person name="Wang J."/>
        </authorList>
    </citation>
    <scope>NUCLEOTIDE SEQUENCE [LARGE SCALE GENOMIC DNA]</scope>
</reference>
<sequence>MLYGVKSLQVVVENDELRRRLLEGNSPFQTRLQPGMETPLDVLSRAASLVHADDEKRQIMVALLMHVQQLLKLKQQAMQQQKAIQPQAGKWTSPEGSRTARGDHPPVHEFRALGL</sequence>
<protein>
    <submittedName>
        <fullName evidence="2">Uncharacterized protein</fullName>
    </submittedName>
</protein>
<dbReference type="EMBL" id="KB103226">
    <property type="protein sequence ID" value="ELK34371.1"/>
    <property type="molecule type" value="Genomic_DNA"/>
</dbReference>
<dbReference type="AlphaFoldDB" id="L5M7L4"/>
<feature type="region of interest" description="Disordered" evidence="1">
    <location>
        <begin position="81"/>
        <end position="107"/>
    </location>
</feature>
<evidence type="ECO:0000313" key="3">
    <source>
        <dbReference type="Proteomes" id="UP000010556"/>
    </source>
</evidence>
<evidence type="ECO:0000313" key="2">
    <source>
        <dbReference type="EMBL" id="ELK34371.1"/>
    </source>
</evidence>
<evidence type="ECO:0000256" key="1">
    <source>
        <dbReference type="SAM" id="MobiDB-lite"/>
    </source>
</evidence>
<accession>L5M7L4</accession>